<dbReference type="Proteomes" id="UP000597762">
    <property type="component" value="Unassembled WGS sequence"/>
</dbReference>
<feature type="compositionally biased region" description="Low complexity" evidence="1">
    <location>
        <begin position="256"/>
        <end position="266"/>
    </location>
</feature>
<dbReference type="EMBL" id="CAHIKZ030003502">
    <property type="protein sequence ID" value="CAE1301066.1"/>
    <property type="molecule type" value="Genomic_DNA"/>
</dbReference>
<feature type="region of interest" description="Disordered" evidence="1">
    <location>
        <begin position="146"/>
        <end position="189"/>
    </location>
</feature>
<comment type="caution">
    <text evidence="2">The sequence shown here is derived from an EMBL/GenBank/DDBJ whole genome shotgun (WGS) entry which is preliminary data.</text>
</comment>
<organism evidence="2 3">
    <name type="scientific">Acanthosepion pharaonis</name>
    <name type="common">Pharaoh cuttlefish</name>
    <name type="synonym">Sepia pharaonis</name>
    <dbReference type="NCBI Taxonomy" id="158019"/>
    <lineage>
        <taxon>Eukaryota</taxon>
        <taxon>Metazoa</taxon>
        <taxon>Spiralia</taxon>
        <taxon>Lophotrochozoa</taxon>
        <taxon>Mollusca</taxon>
        <taxon>Cephalopoda</taxon>
        <taxon>Coleoidea</taxon>
        <taxon>Decapodiformes</taxon>
        <taxon>Sepiida</taxon>
        <taxon>Sepiina</taxon>
        <taxon>Sepiidae</taxon>
        <taxon>Acanthosepion</taxon>
    </lineage>
</organism>
<feature type="compositionally biased region" description="Low complexity" evidence="1">
    <location>
        <begin position="349"/>
        <end position="364"/>
    </location>
</feature>
<feature type="compositionally biased region" description="Basic residues" evidence="1">
    <location>
        <begin position="338"/>
        <end position="348"/>
    </location>
</feature>
<dbReference type="AlphaFoldDB" id="A0A812DE80"/>
<evidence type="ECO:0000313" key="2">
    <source>
        <dbReference type="EMBL" id="CAE1301066.1"/>
    </source>
</evidence>
<sequence length="422" mass="45639">MKLGSSVFGVCEAPARSRHPAVTKTIARPCAGSAPLPSISCGLIRLPATLIISSSRPTKRSKPSVPDDIVPRPDRAIVAERGRKTLRRPLGILPITLRDQRPGMDQLARLPGAARFHRGRNIITSRKGNGAPDRIVMASIRGRVEIGGPKRPWSARTWRKVGRREPRPQTLDQRRGQRPRNWSAASGAIASSGQSMLSNCVQRRHSCQRGCAIAPPPSPRPAASDSRAARPRRPPACREELRIAASASGSPSDRGSASPSPASTVSPRRRRHIARLQRVAARGAWVNSIVAPLSARYANLRPLEQRVDRHMGPTWRVAQPTASAPTAAPGATVSLPARRARRSLRRQPSRQPGRPSSRPRQSSGHLHGRGQASASPPRAGHGRSDRRLIEGVILASTSARRRSRAPGQGRRVSPVAQCLRAL</sequence>
<feature type="compositionally biased region" description="Low complexity" evidence="1">
    <location>
        <begin position="319"/>
        <end position="337"/>
    </location>
</feature>
<proteinExistence type="predicted"/>
<evidence type="ECO:0000313" key="3">
    <source>
        <dbReference type="Proteomes" id="UP000597762"/>
    </source>
</evidence>
<feature type="compositionally biased region" description="Basic and acidic residues" evidence="1">
    <location>
        <begin position="163"/>
        <end position="175"/>
    </location>
</feature>
<protein>
    <submittedName>
        <fullName evidence="2">Uncharacterized protein</fullName>
    </submittedName>
</protein>
<accession>A0A812DE80</accession>
<feature type="region of interest" description="Disordered" evidence="1">
    <location>
        <begin position="211"/>
        <end position="270"/>
    </location>
</feature>
<name>A0A812DE80_ACAPH</name>
<evidence type="ECO:0000256" key="1">
    <source>
        <dbReference type="SAM" id="MobiDB-lite"/>
    </source>
</evidence>
<feature type="region of interest" description="Disordered" evidence="1">
    <location>
        <begin position="319"/>
        <end position="422"/>
    </location>
</feature>
<keyword evidence="3" id="KW-1185">Reference proteome</keyword>
<gene>
    <name evidence="2" type="ORF">SPHA_54190</name>
</gene>
<reference evidence="2" key="1">
    <citation type="submission" date="2021-01" db="EMBL/GenBank/DDBJ databases">
        <authorList>
            <person name="Li R."/>
            <person name="Bekaert M."/>
        </authorList>
    </citation>
    <scope>NUCLEOTIDE SEQUENCE</scope>
    <source>
        <strain evidence="2">Farmed</strain>
    </source>
</reference>